<keyword evidence="11" id="KW-1185">Reference proteome</keyword>
<dbReference type="GO" id="GO:0005524">
    <property type="term" value="F:ATP binding"/>
    <property type="evidence" value="ECO:0007669"/>
    <property type="project" value="UniProtKB-UniRule"/>
</dbReference>
<comment type="caution">
    <text evidence="10">The sequence shown here is derived from an EMBL/GenBank/DDBJ whole genome shotgun (WGS) entry which is preliminary data.</text>
</comment>
<dbReference type="SMART" id="SM00220">
    <property type="entry name" value="S_TKc"/>
    <property type="match status" value="1"/>
</dbReference>
<reference evidence="10 11" key="1">
    <citation type="submission" date="2016-05" db="EMBL/GenBank/DDBJ databases">
        <title>Nuclear genome of Blastocystis sp. subtype 1 NandII.</title>
        <authorList>
            <person name="Gentekaki E."/>
            <person name="Curtis B."/>
            <person name="Stairs C."/>
            <person name="Eme L."/>
            <person name="Herman E."/>
            <person name="Klimes V."/>
            <person name="Arias M.C."/>
            <person name="Elias M."/>
            <person name="Hilliou F."/>
            <person name="Klute M."/>
            <person name="Malik S.-B."/>
            <person name="Pightling A."/>
            <person name="Rachubinski R."/>
            <person name="Salas D."/>
            <person name="Schlacht A."/>
            <person name="Suga H."/>
            <person name="Archibald J."/>
            <person name="Ball S.G."/>
            <person name="Clark G."/>
            <person name="Dacks J."/>
            <person name="Van Der Giezen M."/>
            <person name="Tsaousis A."/>
            <person name="Roger A."/>
        </authorList>
    </citation>
    <scope>NUCLEOTIDE SEQUENCE [LARGE SCALE GENOMIC DNA]</scope>
    <source>
        <strain evidence="11">ATCC 50177 / NandII</strain>
    </source>
</reference>
<dbReference type="Gene3D" id="3.30.200.20">
    <property type="entry name" value="Phosphorylase Kinase, domain 1"/>
    <property type="match status" value="1"/>
</dbReference>
<protein>
    <recommendedName>
        <fullName evidence="1">non-specific serine/threonine protein kinase</fullName>
        <ecNumber evidence="1">2.7.11.1</ecNumber>
    </recommendedName>
</protein>
<dbReference type="GO" id="GO:0005634">
    <property type="term" value="C:nucleus"/>
    <property type="evidence" value="ECO:0007669"/>
    <property type="project" value="TreeGrafter"/>
</dbReference>
<dbReference type="OrthoDB" id="10020333at2759"/>
<dbReference type="GO" id="GO:0004674">
    <property type="term" value="F:protein serine/threonine kinase activity"/>
    <property type="evidence" value="ECO:0007669"/>
    <property type="project" value="UniProtKB-KW"/>
</dbReference>
<sequence>MSTDITSIGNFIVKELVGQGSFSEVYNCVLPDCPECVFAIKRLLSTCSSKKIVNEVISLYLLKDCPNTVPLLGITMQKDCLNLIFPMIEYDDFTLFIRTCTFKDMQQYMRNLLQAVSQMHSKGIIHRDIKPRNFLYSKETGIGVLIDFGLAEVKEGIVSEMMNALKTGHRDPERDEETRLIINIIKHLQHTNRRCTICNDPSCTGFAHTSGTQGFRAPEVLSKVIHQTTALDIWSCGIVFMCILSRRYPLFYQKSTLNEYYELMEFCSFFGSESVIKGLKEMNRDVENIPFIEPAPLRDMFIRSQWEEWMVDVSMDLLMKMLQINPKDRITASEALKHPFFLL</sequence>
<dbReference type="Proteomes" id="UP000078348">
    <property type="component" value="Unassembled WGS sequence"/>
</dbReference>
<name>A0A196SLJ8_BLAHN</name>
<keyword evidence="3" id="KW-0808">Transferase</keyword>
<evidence type="ECO:0000256" key="6">
    <source>
        <dbReference type="ARBA" id="ARBA00022840"/>
    </source>
</evidence>
<evidence type="ECO:0000256" key="5">
    <source>
        <dbReference type="ARBA" id="ARBA00022777"/>
    </source>
</evidence>
<dbReference type="PANTHER" id="PTHR44167">
    <property type="entry name" value="OVARIAN-SPECIFIC SERINE/THREONINE-PROTEIN KINASE LOK-RELATED"/>
    <property type="match status" value="1"/>
</dbReference>
<feature type="domain" description="Protein kinase" evidence="9">
    <location>
        <begin position="11"/>
        <end position="341"/>
    </location>
</feature>
<dbReference type="PROSITE" id="PS00107">
    <property type="entry name" value="PROTEIN_KINASE_ATP"/>
    <property type="match status" value="1"/>
</dbReference>
<evidence type="ECO:0000256" key="4">
    <source>
        <dbReference type="ARBA" id="ARBA00022741"/>
    </source>
</evidence>
<dbReference type="InterPro" id="IPR000719">
    <property type="entry name" value="Prot_kinase_dom"/>
</dbReference>
<evidence type="ECO:0000259" key="9">
    <source>
        <dbReference type="PROSITE" id="PS50011"/>
    </source>
</evidence>
<dbReference type="PANTHER" id="PTHR44167:SF23">
    <property type="entry name" value="CDC7 KINASE, ISOFORM A-RELATED"/>
    <property type="match status" value="1"/>
</dbReference>
<dbReference type="Pfam" id="PF00069">
    <property type="entry name" value="Pkinase"/>
    <property type="match status" value="2"/>
</dbReference>
<dbReference type="AlphaFoldDB" id="A0A196SLJ8"/>
<keyword evidence="5 10" id="KW-0418">Kinase</keyword>
<feature type="binding site" evidence="7">
    <location>
        <position position="41"/>
    </location>
    <ligand>
        <name>ATP</name>
        <dbReference type="ChEBI" id="CHEBI:30616"/>
    </ligand>
</feature>
<dbReference type="InterPro" id="IPR008271">
    <property type="entry name" value="Ser/Thr_kinase_AS"/>
</dbReference>
<dbReference type="EMBL" id="LXWW01000012">
    <property type="protein sequence ID" value="OAO17935.1"/>
    <property type="molecule type" value="Genomic_DNA"/>
</dbReference>
<organism evidence="10 11">
    <name type="scientific">Blastocystis sp. subtype 1 (strain ATCC 50177 / NandII)</name>
    <dbReference type="NCBI Taxonomy" id="478820"/>
    <lineage>
        <taxon>Eukaryota</taxon>
        <taxon>Sar</taxon>
        <taxon>Stramenopiles</taxon>
        <taxon>Bigyra</taxon>
        <taxon>Opalozoa</taxon>
        <taxon>Opalinata</taxon>
        <taxon>Blastocystidae</taxon>
        <taxon>Blastocystis</taxon>
    </lineage>
</organism>
<dbReference type="InterPro" id="IPR011009">
    <property type="entry name" value="Kinase-like_dom_sf"/>
</dbReference>
<dbReference type="EC" id="2.7.11.1" evidence="1"/>
<evidence type="ECO:0000313" key="10">
    <source>
        <dbReference type="EMBL" id="OAO17935.1"/>
    </source>
</evidence>
<gene>
    <name evidence="10" type="ORF">AV274_0268</name>
</gene>
<evidence type="ECO:0000256" key="2">
    <source>
        <dbReference type="ARBA" id="ARBA00022527"/>
    </source>
</evidence>
<accession>A0A196SLJ8</accession>
<dbReference type="SUPFAM" id="SSF56112">
    <property type="entry name" value="Protein kinase-like (PK-like)"/>
    <property type="match status" value="1"/>
</dbReference>
<evidence type="ECO:0000256" key="8">
    <source>
        <dbReference type="RuleBase" id="RU000304"/>
    </source>
</evidence>
<evidence type="ECO:0000313" key="11">
    <source>
        <dbReference type="Proteomes" id="UP000078348"/>
    </source>
</evidence>
<dbReference type="GO" id="GO:0044773">
    <property type="term" value="P:mitotic DNA damage checkpoint signaling"/>
    <property type="evidence" value="ECO:0007669"/>
    <property type="project" value="TreeGrafter"/>
</dbReference>
<keyword evidence="2 8" id="KW-0723">Serine/threonine-protein kinase</keyword>
<dbReference type="STRING" id="478820.A0A196SLJ8"/>
<evidence type="ECO:0000256" key="1">
    <source>
        <dbReference type="ARBA" id="ARBA00012513"/>
    </source>
</evidence>
<proteinExistence type="inferred from homology"/>
<evidence type="ECO:0000256" key="3">
    <source>
        <dbReference type="ARBA" id="ARBA00022679"/>
    </source>
</evidence>
<dbReference type="InterPro" id="IPR017441">
    <property type="entry name" value="Protein_kinase_ATP_BS"/>
</dbReference>
<dbReference type="Gene3D" id="1.10.510.10">
    <property type="entry name" value="Transferase(Phosphotransferase) domain 1"/>
    <property type="match status" value="1"/>
</dbReference>
<comment type="similarity">
    <text evidence="8">Belongs to the protein kinase superfamily.</text>
</comment>
<dbReference type="PROSITE" id="PS00108">
    <property type="entry name" value="PROTEIN_KINASE_ST"/>
    <property type="match status" value="1"/>
</dbReference>
<keyword evidence="6 7" id="KW-0067">ATP-binding</keyword>
<evidence type="ECO:0000256" key="7">
    <source>
        <dbReference type="PROSITE-ProRule" id="PRU10141"/>
    </source>
</evidence>
<keyword evidence="4 7" id="KW-0547">Nucleotide-binding</keyword>
<dbReference type="PROSITE" id="PS50011">
    <property type="entry name" value="PROTEIN_KINASE_DOM"/>
    <property type="match status" value="1"/>
</dbReference>